<gene>
    <name evidence="2" type="ORF">CBRE1094_LOCUS115</name>
</gene>
<feature type="domain" description="Fungal lipase-type" evidence="1">
    <location>
        <begin position="195"/>
        <end position="319"/>
    </location>
</feature>
<dbReference type="InterPro" id="IPR029058">
    <property type="entry name" value="AB_hydrolase_fold"/>
</dbReference>
<evidence type="ECO:0000313" key="2">
    <source>
        <dbReference type="EMBL" id="CAD9388336.1"/>
    </source>
</evidence>
<name>A0A7S2FCY4_9EUKA</name>
<organism evidence="2">
    <name type="scientific">Haptolina brevifila</name>
    <dbReference type="NCBI Taxonomy" id="156173"/>
    <lineage>
        <taxon>Eukaryota</taxon>
        <taxon>Haptista</taxon>
        <taxon>Haptophyta</taxon>
        <taxon>Prymnesiophyceae</taxon>
        <taxon>Prymnesiales</taxon>
        <taxon>Prymnesiaceae</taxon>
        <taxon>Haptolina</taxon>
    </lineage>
</organism>
<reference evidence="2" key="1">
    <citation type="submission" date="2021-01" db="EMBL/GenBank/DDBJ databases">
        <authorList>
            <person name="Corre E."/>
            <person name="Pelletier E."/>
            <person name="Niang G."/>
            <person name="Scheremetjew M."/>
            <person name="Finn R."/>
            <person name="Kale V."/>
            <person name="Holt S."/>
            <person name="Cochrane G."/>
            <person name="Meng A."/>
            <person name="Brown T."/>
            <person name="Cohen L."/>
        </authorList>
    </citation>
    <scope>NUCLEOTIDE SEQUENCE</scope>
    <source>
        <strain evidence="2">UTEX LB 985</strain>
    </source>
</reference>
<dbReference type="Pfam" id="PF01764">
    <property type="entry name" value="Lipase_3"/>
    <property type="match status" value="1"/>
</dbReference>
<dbReference type="EMBL" id="HBGU01000211">
    <property type="protein sequence ID" value="CAD9388336.1"/>
    <property type="molecule type" value="Transcribed_RNA"/>
</dbReference>
<proteinExistence type="predicted"/>
<dbReference type="AlphaFoldDB" id="A0A7S2FCY4"/>
<evidence type="ECO:0000259" key="1">
    <source>
        <dbReference type="Pfam" id="PF01764"/>
    </source>
</evidence>
<dbReference type="InterPro" id="IPR002921">
    <property type="entry name" value="Fungal_lipase-type"/>
</dbReference>
<protein>
    <recommendedName>
        <fullName evidence="1">Fungal lipase-type domain-containing protein</fullName>
    </recommendedName>
</protein>
<dbReference type="SUPFAM" id="SSF53474">
    <property type="entry name" value="alpha/beta-Hydrolases"/>
    <property type="match status" value="1"/>
</dbReference>
<dbReference type="Gene3D" id="3.40.50.1820">
    <property type="entry name" value="alpha/beta hydrolase"/>
    <property type="match status" value="1"/>
</dbReference>
<dbReference type="GO" id="GO:0006629">
    <property type="term" value="P:lipid metabolic process"/>
    <property type="evidence" value="ECO:0007669"/>
    <property type="project" value="InterPro"/>
</dbReference>
<sequence>MWSFLKEQAEQHGVLDKIESAARDWGSERSEALQPGAKVVLHSLSAVDLNGQECKCVSYDAGRSRWTVQLTDGKQLAVRPDNLQARPSVLGNVAVAATSSLRGMLERGSQRGSLPLASRSELKLPLLAGKLSYLPYMYTSADSLQREIQELVPGAALLHYQPQTHLDKHACWFLFRGRLPGHEERDVGVGEEALVLVFRGSQSATDFQADLLVQPTAGPHGGTFHGGFLSTLTRDATLHQRLAEHAKGSVQLFMLGHSLGGALALTLLHANLLPSSHCGHVTCIALGSPKVSVGVPPPSTRPHRIVLCINEHDPVPRLLGSPLPILQSAAIALSSRSTWVDPQLLASLSGFMHAPQSELYWLSGGTAKRVPPEPAARDAVEHLADGITPNLLQDHRGYVDALERALL</sequence>
<accession>A0A7S2FCY4</accession>